<evidence type="ECO:0000256" key="1">
    <source>
        <dbReference type="SAM" id="MobiDB-lite"/>
    </source>
</evidence>
<feature type="compositionally biased region" description="Basic and acidic residues" evidence="1">
    <location>
        <begin position="54"/>
        <end position="66"/>
    </location>
</feature>
<feature type="compositionally biased region" description="Basic and acidic residues" evidence="1">
    <location>
        <begin position="131"/>
        <end position="150"/>
    </location>
</feature>
<name>A0A3N4KEU1_9PEZI</name>
<dbReference type="EMBL" id="ML119156">
    <property type="protein sequence ID" value="RPB09033.1"/>
    <property type="molecule type" value="Genomic_DNA"/>
</dbReference>
<reference evidence="2 3" key="1">
    <citation type="journal article" date="2018" name="Nat. Ecol. Evol.">
        <title>Pezizomycetes genomes reveal the molecular basis of ectomycorrhizal truffle lifestyle.</title>
        <authorList>
            <person name="Murat C."/>
            <person name="Payen T."/>
            <person name="Noel B."/>
            <person name="Kuo A."/>
            <person name="Morin E."/>
            <person name="Chen J."/>
            <person name="Kohler A."/>
            <person name="Krizsan K."/>
            <person name="Balestrini R."/>
            <person name="Da Silva C."/>
            <person name="Montanini B."/>
            <person name="Hainaut M."/>
            <person name="Levati E."/>
            <person name="Barry K.W."/>
            <person name="Belfiori B."/>
            <person name="Cichocki N."/>
            <person name="Clum A."/>
            <person name="Dockter R.B."/>
            <person name="Fauchery L."/>
            <person name="Guy J."/>
            <person name="Iotti M."/>
            <person name="Le Tacon F."/>
            <person name="Lindquist E.A."/>
            <person name="Lipzen A."/>
            <person name="Malagnac F."/>
            <person name="Mello A."/>
            <person name="Molinier V."/>
            <person name="Miyauchi S."/>
            <person name="Poulain J."/>
            <person name="Riccioni C."/>
            <person name="Rubini A."/>
            <person name="Sitrit Y."/>
            <person name="Splivallo R."/>
            <person name="Traeger S."/>
            <person name="Wang M."/>
            <person name="Zifcakova L."/>
            <person name="Wipf D."/>
            <person name="Zambonelli A."/>
            <person name="Paolocci F."/>
            <person name="Nowrousian M."/>
            <person name="Ottonello S."/>
            <person name="Baldrian P."/>
            <person name="Spatafora J.W."/>
            <person name="Henrissat B."/>
            <person name="Nagy L.G."/>
            <person name="Aury J.M."/>
            <person name="Wincker P."/>
            <person name="Grigoriev I.V."/>
            <person name="Bonfante P."/>
            <person name="Martin F.M."/>
        </authorList>
    </citation>
    <scope>NUCLEOTIDE SEQUENCE [LARGE SCALE GENOMIC DNA]</scope>
    <source>
        <strain evidence="2 3">CCBAS932</strain>
    </source>
</reference>
<sequence length="150" mass="16732">MADRASQKSILLLPKRPEYRKPVTAKPSSSVPPTTNAETKSPATETRSPATVESKPHDAERDWPLGMEVDRDKDGLATGLFCPLCFGDLFQYLISEGRGLVMCPNKKCPYPFDRSREELQEHFTLVPRFTFSDKEKGGEEGKGKEQEGGK</sequence>
<feature type="compositionally biased region" description="Polar residues" evidence="1">
    <location>
        <begin position="26"/>
        <end position="51"/>
    </location>
</feature>
<evidence type="ECO:0000313" key="2">
    <source>
        <dbReference type="EMBL" id="RPB09033.1"/>
    </source>
</evidence>
<dbReference type="Proteomes" id="UP000277580">
    <property type="component" value="Unassembled WGS sequence"/>
</dbReference>
<feature type="region of interest" description="Disordered" evidence="1">
    <location>
        <begin position="128"/>
        <end position="150"/>
    </location>
</feature>
<protein>
    <submittedName>
        <fullName evidence="2">Uncharacterized protein</fullName>
    </submittedName>
</protein>
<evidence type="ECO:0000313" key="3">
    <source>
        <dbReference type="Proteomes" id="UP000277580"/>
    </source>
</evidence>
<gene>
    <name evidence="2" type="ORF">P167DRAFT_608303</name>
</gene>
<accession>A0A3N4KEU1</accession>
<proteinExistence type="predicted"/>
<dbReference type="AlphaFoldDB" id="A0A3N4KEU1"/>
<dbReference type="OrthoDB" id="10305965at2759"/>
<organism evidence="2 3">
    <name type="scientific">Morchella conica CCBAS932</name>
    <dbReference type="NCBI Taxonomy" id="1392247"/>
    <lineage>
        <taxon>Eukaryota</taxon>
        <taxon>Fungi</taxon>
        <taxon>Dikarya</taxon>
        <taxon>Ascomycota</taxon>
        <taxon>Pezizomycotina</taxon>
        <taxon>Pezizomycetes</taxon>
        <taxon>Pezizales</taxon>
        <taxon>Morchellaceae</taxon>
        <taxon>Morchella</taxon>
    </lineage>
</organism>
<feature type="region of interest" description="Disordered" evidence="1">
    <location>
        <begin position="1"/>
        <end position="66"/>
    </location>
</feature>
<dbReference type="InParanoid" id="A0A3N4KEU1"/>
<keyword evidence="3" id="KW-1185">Reference proteome</keyword>